<feature type="transmembrane region" description="Helical" evidence="1">
    <location>
        <begin position="88"/>
        <end position="110"/>
    </location>
</feature>
<feature type="non-terminal residue" evidence="3">
    <location>
        <position position="1"/>
    </location>
</feature>
<feature type="transmembrane region" description="Helical" evidence="1">
    <location>
        <begin position="196"/>
        <end position="216"/>
    </location>
</feature>
<feature type="domain" description="DUF6534" evidence="2">
    <location>
        <begin position="131"/>
        <end position="219"/>
    </location>
</feature>
<dbReference type="Proteomes" id="UP000807342">
    <property type="component" value="Unassembled WGS sequence"/>
</dbReference>
<dbReference type="EMBL" id="MU151091">
    <property type="protein sequence ID" value="KAF9451105.1"/>
    <property type="molecule type" value="Genomic_DNA"/>
</dbReference>
<evidence type="ECO:0000259" key="2">
    <source>
        <dbReference type="Pfam" id="PF20152"/>
    </source>
</evidence>
<feature type="transmembrane region" description="Helical" evidence="1">
    <location>
        <begin position="125"/>
        <end position="146"/>
    </location>
</feature>
<dbReference type="OrthoDB" id="2953893at2759"/>
<dbReference type="PANTHER" id="PTHR40465">
    <property type="entry name" value="CHROMOSOME 1, WHOLE GENOME SHOTGUN SEQUENCE"/>
    <property type="match status" value="1"/>
</dbReference>
<dbReference type="PANTHER" id="PTHR40465:SF1">
    <property type="entry name" value="DUF6534 DOMAIN-CONTAINING PROTEIN"/>
    <property type="match status" value="1"/>
</dbReference>
<keyword evidence="1" id="KW-1133">Transmembrane helix</keyword>
<sequence>IYSVAFNNTRDNIGLKLTVYVVLLLEVTQSALILRDAFVTFAEKYGTPTQLGDVQFTWLTMPVLNGLVGCIVQSFYAFRIYVLAGNSYVLPAFIILLAVTQCVASIIVGVDEHKAHGLDLLTHLGIWPIVSTACDVTIVFAMSYYLSDSRTGKRSLQPTSTILCRALHLAVETGALTATISILYLVLWVFYPLDYYYMTFAFIMGKVYANSLMVIFNSRVLILDLRDNSRFSDNSESTQAHRGPSCGVERIVTSSTNVEAFQTRGDVPIRRVSHSSSIIHHIFLVNNLTISHRDQLNLYKSRHTST</sequence>
<accession>A0A9P6C6Q7</accession>
<reference evidence="3" key="1">
    <citation type="submission" date="2020-11" db="EMBL/GenBank/DDBJ databases">
        <authorList>
            <consortium name="DOE Joint Genome Institute"/>
            <person name="Ahrendt S."/>
            <person name="Riley R."/>
            <person name="Andreopoulos W."/>
            <person name="Labutti K."/>
            <person name="Pangilinan J."/>
            <person name="Ruiz-Duenas F.J."/>
            <person name="Barrasa J.M."/>
            <person name="Sanchez-Garcia M."/>
            <person name="Camarero S."/>
            <person name="Miyauchi S."/>
            <person name="Serrano A."/>
            <person name="Linde D."/>
            <person name="Babiker R."/>
            <person name="Drula E."/>
            <person name="Ayuso-Fernandez I."/>
            <person name="Pacheco R."/>
            <person name="Padilla G."/>
            <person name="Ferreira P."/>
            <person name="Barriuso J."/>
            <person name="Kellner H."/>
            <person name="Castanera R."/>
            <person name="Alfaro M."/>
            <person name="Ramirez L."/>
            <person name="Pisabarro A.G."/>
            <person name="Kuo A."/>
            <person name="Tritt A."/>
            <person name="Lipzen A."/>
            <person name="He G."/>
            <person name="Yan M."/>
            <person name="Ng V."/>
            <person name="Cullen D."/>
            <person name="Martin F."/>
            <person name="Rosso M.-N."/>
            <person name="Henrissat B."/>
            <person name="Hibbett D."/>
            <person name="Martinez A.T."/>
            <person name="Grigoriev I.V."/>
        </authorList>
    </citation>
    <scope>NUCLEOTIDE SEQUENCE</scope>
    <source>
        <strain evidence="3">MF-IS2</strain>
    </source>
</reference>
<feature type="transmembrane region" description="Helical" evidence="1">
    <location>
        <begin position="55"/>
        <end position="76"/>
    </location>
</feature>
<evidence type="ECO:0000313" key="4">
    <source>
        <dbReference type="Proteomes" id="UP000807342"/>
    </source>
</evidence>
<protein>
    <recommendedName>
        <fullName evidence="2">DUF6534 domain-containing protein</fullName>
    </recommendedName>
</protein>
<dbReference type="InterPro" id="IPR045339">
    <property type="entry name" value="DUF6534"/>
</dbReference>
<name>A0A9P6C6Q7_9AGAR</name>
<feature type="transmembrane region" description="Helical" evidence="1">
    <location>
        <begin position="17"/>
        <end position="35"/>
    </location>
</feature>
<dbReference type="Pfam" id="PF20152">
    <property type="entry name" value="DUF6534"/>
    <property type="match status" value="1"/>
</dbReference>
<evidence type="ECO:0000256" key="1">
    <source>
        <dbReference type="SAM" id="Phobius"/>
    </source>
</evidence>
<keyword evidence="4" id="KW-1185">Reference proteome</keyword>
<dbReference type="AlphaFoldDB" id="A0A9P6C6Q7"/>
<evidence type="ECO:0000313" key="3">
    <source>
        <dbReference type="EMBL" id="KAF9451105.1"/>
    </source>
</evidence>
<proteinExistence type="predicted"/>
<gene>
    <name evidence="3" type="ORF">P691DRAFT_663869</name>
</gene>
<keyword evidence="1" id="KW-0472">Membrane</keyword>
<organism evidence="3 4">
    <name type="scientific">Macrolepiota fuliginosa MF-IS2</name>
    <dbReference type="NCBI Taxonomy" id="1400762"/>
    <lineage>
        <taxon>Eukaryota</taxon>
        <taxon>Fungi</taxon>
        <taxon>Dikarya</taxon>
        <taxon>Basidiomycota</taxon>
        <taxon>Agaricomycotina</taxon>
        <taxon>Agaricomycetes</taxon>
        <taxon>Agaricomycetidae</taxon>
        <taxon>Agaricales</taxon>
        <taxon>Agaricineae</taxon>
        <taxon>Agaricaceae</taxon>
        <taxon>Macrolepiota</taxon>
    </lineage>
</organism>
<keyword evidence="1" id="KW-0812">Transmembrane</keyword>
<feature type="transmembrane region" description="Helical" evidence="1">
    <location>
        <begin position="167"/>
        <end position="190"/>
    </location>
</feature>
<comment type="caution">
    <text evidence="3">The sequence shown here is derived from an EMBL/GenBank/DDBJ whole genome shotgun (WGS) entry which is preliminary data.</text>
</comment>